<dbReference type="PANTHER" id="PTHR36182:SF2">
    <property type="entry name" value="LYTIC POLYSACCHARIDE MONOOXYGENASE"/>
    <property type="match status" value="1"/>
</dbReference>
<evidence type="ECO:0000313" key="4">
    <source>
        <dbReference type="Proteomes" id="UP000732380"/>
    </source>
</evidence>
<organism evidence="3 4">
    <name type="scientific">Claviceps humidiphila</name>
    <dbReference type="NCBI Taxonomy" id="1294629"/>
    <lineage>
        <taxon>Eukaryota</taxon>
        <taxon>Fungi</taxon>
        <taxon>Dikarya</taxon>
        <taxon>Ascomycota</taxon>
        <taxon>Pezizomycotina</taxon>
        <taxon>Sordariomycetes</taxon>
        <taxon>Hypocreomycetidae</taxon>
        <taxon>Hypocreales</taxon>
        <taxon>Clavicipitaceae</taxon>
        <taxon>Claviceps</taxon>
    </lineage>
</organism>
<proteinExistence type="predicted"/>
<gene>
    <name evidence="3" type="ORF">E4U13_003222</name>
</gene>
<feature type="chain" id="PRO_5040254339" evidence="2">
    <location>
        <begin position="20"/>
        <end position="429"/>
    </location>
</feature>
<feature type="compositionally biased region" description="Low complexity" evidence="1">
    <location>
        <begin position="336"/>
        <end position="362"/>
    </location>
</feature>
<feature type="compositionally biased region" description="Low complexity" evidence="1">
    <location>
        <begin position="314"/>
        <end position="328"/>
    </location>
</feature>
<feature type="region of interest" description="Disordered" evidence="1">
    <location>
        <begin position="198"/>
        <end position="362"/>
    </location>
</feature>
<feature type="compositionally biased region" description="Low complexity" evidence="1">
    <location>
        <begin position="270"/>
        <end position="285"/>
    </location>
</feature>
<comment type="caution">
    <text evidence="3">The sequence shown here is derived from an EMBL/GenBank/DDBJ whole genome shotgun (WGS) entry which is preliminary data.</text>
</comment>
<feature type="compositionally biased region" description="Polar residues" evidence="1">
    <location>
        <begin position="258"/>
        <end position="269"/>
    </location>
</feature>
<name>A0A9P7Q189_9HYPO</name>
<feature type="compositionally biased region" description="Polar residues" evidence="1">
    <location>
        <begin position="293"/>
        <end position="303"/>
    </location>
</feature>
<sequence length="429" mass="42651">MNMLLRALALAGLANLASAHMIMGNPVPFNKAGLSNGPLADSGVDFPCKFGSGYSPSPNDVSNVYPQGSKQTLKFIGQAVHGGGSCQVSLTTDLKPTKNSVWKVIKSIQGGCPAKNTAGNMGDNRDAADPFTYDFTIPKELASGNYTLAWTWFNKVGNREMYMNCAPVSVTGSGGSQTFLNGLPDMFVANIGNGCSTKESSDVAFPDPGKDVDNFGPSNMVLTPGSATSGNCKAPPAAAAGGNGGTSQPAASAAGQPKTDQNPQTGPTGSSPSAPAAPAASAAAAENVAKPSGLSTQPQSQCGMSGGAANAVVPASGSDSSNASSAVSPPKPAPPLSTSGSSSSSGSNGSSGSSGSASTAISAGSACSGDVWNCIGGTSYQRCVSGTWSAPQPVAGGTICTPGQGSTLKVSHAARSQRRFAPRGVRYYS</sequence>
<reference evidence="3 4" key="1">
    <citation type="journal article" date="2020" name="bioRxiv">
        <title>Whole genome comparisons of ergot fungi reveals the divergence and evolution of species within the genus Claviceps are the result of varying mechanisms driving genome evolution and host range expansion.</title>
        <authorList>
            <person name="Wyka S.A."/>
            <person name="Mondo S.J."/>
            <person name="Liu M."/>
            <person name="Dettman J."/>
            <person name="Nalam V."/>
            <person name="Broders K.D."/>
        </authorList>
    </citation>
    <scope>NUCLEOTIDE SEQUENCE [LARGE SCALE GENOMIC DNA]</scope>
    <source>
        <strain evidence="3 4">LM576</strain>
    </source>
</reference>
<dbReference type="PANTHER" id="PTHR36182">
    <property type="entry name" value="PROTEIN, PUTATIVE (AFU_ORTHOLOGUE AFUA_6G10930)-RELATED"/>
    <property type="match status" value="1"/>
</dbReference>
<feature type="compositionally biased region" description="Polar residues" evidence="1">
    <location>
        <begin position="216"/>
        <end position="229"/>
    </location>
</feature>
<accession>A0A9P7Q189</accession>
<dbReference type="EMBL" id="SRQM01000252">
    <property type="protein sequence ID" value="KAG6114733.1"/>
    <property type="molecule type" value="Genomic_DNA"/>
</dbReference>
<feature type="compositionally biased region" description="Low complexity" evidence="1">
    <location>
        <begin position="230"/>
        <end position="240"/>
    </location>
</feature>
<feature type="signal peptide" evidence="2">
    <location>
        <begin position="1"/>
        <end position="19"/>
    </location>
</feature>
<dbReference type="Proteomes" id="UP000732380">
    <property type="component" value="Unassembled WGS sequence"/>
</dbReference>
<evidence type="ECO:0000256" key="1">
    <source>
        <dbReference type="SAM" id="MobiDB-lite"/>
    </source>
</evidence>
<evidence type="ECO:0000256" key="2">
    <source>
        <dbReference type="SAM" id="SignalP"/>
    </source>
</evidence>
<protein>
    <submittedName>
        <fullName evidence="3">Uncharacterized protein</fullName>
    </submittedName>
</protein>
<dbReference type="Gene3D" id="2.70.50.70">
    <property type="match status" value="1"/>
</dbReference>
<keyword evidence="4" id="KW-1185">Reference proteome</keyword>
<keyword evidence="2" id="KW-0732">Signal</keyword>
<dbReference type="AlphaFoldDB" id="A0A9P7Q189"/>
<evidence type="ECO:0000313" key="3">
    <source>
        <dbReference type="EMBL" id="KAG6114733.1"/>
    </source>
</evidence>